<proteinExistence type="predicted"/>
<name>A0A4Q9HDG4_9SPHI</name>
<dbReference type="Proteomes" id="UP000291819">
    <property type="component" value="Unassembled WGS sequence"/>
</dbReference>
<evidence type="ECO:0000313" key="1">
    <source>
        <dbReference type="EMBL" id="TBO42637.1"/>
    </source>
</evidence>
<comment type="caution">
    <text evidence="1">The sequence shown here is derived from an EMBL/GenBank/DDBJ whole genome shotgun (WGS) entry which is preliminary data.</text>
</comment>
<dbReference type="RefSeq" id="WP_131029860.1">
    <property type="nucleotide sequence ID" value="NZ_SIXF01000007.1"/>
</dbReference>
<sequence>MKKKLFFIAILSTIIFEAFSQSMNKKIYFLADTINISPPNRLLKIETISFFEHHFTFFCKCTPPYKSYTVFSYINKKGDKKEEIVSKKPDHPYISFKELMDISAEHNRYLDNKYDLYITEVLPGNKYRTNKVQFVPYRTPIDDSVVVKENQ</sequence>
<protein>
    <submittedName>
        <fullName evidence="1">Uncharacterized protein</fullName>
    </submittedName>
</protein>
<dbReference type="AlphaFoldDB" id="A0A4Q9HDG4"/>
<dbReference type="OrthoDB" id="769330at2"/>
<organism evidence="1 2">
    <name type="scientific">Pedobacter kyonggii</name>
    <dbReference type="NCBI Taxonomy" id="1926871"/>
    <lineage>
        <taxon>Bacteria</taxon>
        <taxon>Pseudomonadati</taxon>
        <taxon>Bacteroidota</taxon>
        <taxon>Sphingobacteriia</taxon>
        <taxon>Sphingobacteriales</taxon>
        <taxon>Sphingobacteriaceae</taxon>
        <taxon>Pedobacter</taxon>
    </lineage>
</organism>
<reference evidence="1 2" key="1">
    <citation type="submission" date="2019-02" db="EMBL/GenBank/DDBJ databases">
        <title>Pedobacter kyonggii whole genome sequence analysis.</title>
        <authorList>
            <person name="Dahal R.H."/>
        </authorList>
    </citation>
    <scope>NUCLEOTIDE SEQUENCE [LARGE SCALE GENOMIC DNA]</scope>
    <source>
        <strain evidence="1 2">K-4-11-1</strain>
    </source>
</reference>
<gene>
    <name evidence="1" type="ORF">EYS08_09785</name>
</gene>
<evidence type="ECO:0000313" key="2">
    <source>
        <dbReference type="Proteomes" id="UP000291819"/>
    </source>
</evidence>
<dbReference type="EMBL" id="SIXF01000007">
    <property type="protein sequence ID" value="TBO42637.1"/>
    <property type="molecule type" value="Genomic_DNA"/>
</dbReference>
<keyword evidence="2" id="KW-1185">Reference proteome</keyword>
<accession>A0A4Q9HDG4</accession>